<dbReference type="EMBL" id="JAPMOS010000001">
    <property type="protein sequence ID" value="KAJ4463026.1"/>
    <property type="molecule type" value="Genomic_DNA"/>
</dbReference>
<dbReference type="Gene3D" id="3.30.40.10">
    <property type="entry name" value="Zinc/RING finger domain, C3HC4 (zinc finger)"/>
    <property type="match status" value="1"/>
</dbReference>
<proteinExistence type="predicted"/>
<dbReference type="InterPro" id="IPR017907">
    <property type="entry name" value="Znf_RING_CS"/>
</dbReference>
<evidence type="ECO:0000256" key="1">
    <source>
        <dbReference type="ARBA" id="ARBA00022723"/>
    </source>
</evidence>
<keyword evidence="1" id="KW-0479">Metal-binding</keyword>
<dbReference type="PANTHER" id="PTHR14134">
    <property type="entry name" value="E3 UBIQUITIN-PROTEIN LIGASE RAD18"/>
    <property type="match status" value="1"/>
</dbReference>
<feature type="region of interest" description="Disordered" evidence="6">
    <location>
        <begin position="19"/>
        <end position="65"/>
    </location>
</feature>
<evidence type="ECO:0000256" key="2">
    <source>
        <dbReference type="ARBA" id="ARBA00022771"/>
    </source>
</evidence>
<evidence type="ECO:0000313" key="9">
    <source>
        <dbReference type="Proteomes" id="UP001141327"/>
    </source>
</evidence>
<keyword evidence="9" id="KW-1185">Reference proteome</keyword>
<organism evidence="8 9">
    <name type="scientific">Paratrimastix pyriformis</name>
    <dbReference type="NCBI Taxonomy" id="342808"/>
    <lineage>
        <taxon>Eukaryota</taxon>
        <taxon>Metamonada</taxon>
        <taxon>Preaxostyla</taxon>
        <taxon>Paratrimastigidae</taxon>
        <taxon>Paratrimastix</taxon>
    </lineage>
</organism>
<dbReference type="InterPro" id="IPR013083">
    <property type="entry name" value="Znf_RING/FYVE/PHD"/>
</dbReference>
<dbReference type="InterPro" id="IPR027370">
    <property type="entry name" value="Znf-RING_euk"/>
</dbReference>
<protein>
    <submittedName>
        <fullName evidence="8">Zinc finger protein</fullName>
    </submittedName>
</protein>
<evidence type="ECO:0000256" key="3">
    <source>
        <dbReference type="ARBA" id="ARBA00022833"/>
    </source>
</evidence>
<sequence length="356" mass="38881">MAQVSQTIISESAVEDVVAEVTKSTPSPPARLPPRSSGGSSSSRPEVHLQQDSLRVRPSPPSETNDALLSRVTEKLAIRMREELKAELDAAERSRKAQDERVDAMLAQELQSNTCPICYELMAPPDKNPVLLFPCGHTFCALCLASHIKAHSPPRCPYCRQDIVSQAPNHALKNLIADFLRKKAQLGLRPDDPLPPQPPPQAPQGGARSSGGLLAAPPSSSGLTANEATQELAARLRTLEMRCRVMANELEARHREFAVLQAQRQQQAVRVQQSRRNLDDAQLQLRAAQERVKAAEARLAPDSEELGRLEGEENAQREGLELMGAALHRLTDEYDRLDLILRHATPAQGATDASAG</sequence>
<dbReference type="InterPro" id="IPR001841">
    <property type="entry name" value="Znf_RING"/>
</dbReference>
<dbReference type="PANTHER" id="PTHR14134:SF3">
    <property type="entry name" value="RING-CH-TYPE DOMAIN-CONTAINING PROTEIN"/>
    <property type="match status" value="1"/>
</dbReference>
<keyword evidence="3" id="KW-0862">Zinc</keyword>
<name>A0ABQ8UX38_9EUKA</name>
<dbReference type="SMART" id="SM00184">
    <property type="entry name" value="RING"/>
    <property type="match status" value="1"/>
</dbReference>
<comment type="caution">
    <text evidence="8">The sequence shown here is derived from an EMBL/GenBank/DDBJ whole genome shotgun (WGS) entry which is preliminary data.</text>
</comment>
<dbReference type="Pfam" id="PF13445">
    <property type="entry name" value="zf-RING_UBOX"/>
    <property type="match status" value="1"/>
</dbReference>
<dbReference type="SUPFAM" id="SSF57850">
    <property type="entry name" value="RING/U-box"/>
    <property type="match status" value="1"/>
</dbReference>
<feature type="domain" description="RING-type" evidence="7">
    <location>
        <begin position="115"/>
        <end position="160"/>
    </location>
</feature>
<dbReference type="InterPro" id="IPR039577">
    <property type="entry name" value="Rad18"/>
</dbReference>
<feature type="compositionally biased region" description="Low complexity" evidence="6">
    <location>
        <begin position="203"/>
        <end position="216"/>
    </location>
</feature>
<feature type="region of interest" description="Disordered" evidence="6">
    <location>
        <begin position="187"/>
        <end position="225"/>
    </location>
</feature>
<evidence type="ECO:0000256" key="6">
    <source>
        <dbReference type="SAM" id="MobiDB-lite"/>
    </source>
</evidence>
<dbReference type="PROSITE" id="PS00518">
    <property type="entry name" value="ZF_RING_1"/>
    <property type="match status" value="1"/>
</dbReference>
<evidence type="ECO:0000259" key="7">
    <source>
        <dbReference type="PROSITE" id="PS50089"/>
    </source>
</evidence>
<reference evidence="8" key="1">
    <citation type="journal article" date="2022" name="bioRxiv">
        <title>Genomics of Preaxostyla Flagellates Illuminates Evolutionary Transitions and the Path Towards Mitochondrial Loss.</title>
        <authorList>
            <person name="Novak L.V.F."/>
            <person name="Treitli S.C."/>
            <person name="Pyrih J."/>
            <person name="Halakuc P."/>
            <person name="Pipaliya S.V."/>
            <person name="Vacek V."/>
            <person name="Brzon O."/>
            <person name="Soukal P."/>
            <person name="Eme L."/>
            <person name="Dacks J.B."/>
            <person name="Karnkowska A."/>
            <person name="Elias M."/>
            <person name="Hampl V."/>
        </authorList>
    </citation>
    <scope>NUCLEOTIDE SEQUENCE</scope>
    <source>
        <strain evidence="8">RCP-MX</strain>
    </source>
</reference>
<evidence type="ECO:0000256" key="4">
    <source>
        <dbReference type="PROSITE-ProRule" id="PRU00175"/>
    </source>
</evidence>
<feature type="compositionally biased region" description="Low complexity" evidence="6">
    <location>
        <begin position="33"/>
        <end position="44"/>
    </location>
</feature>
<dbReference type="PROSITE" id="PS50089">
    <property type="entry name" value="ZF_RING_2"/>
    <property type="match status" value="1"/>
</dbReference>
<dbReference type="Proteomes" id="UP001141327">
    <property type="component" value="Unassembled WGS sequence"/>
</dbReference>
<feature type="coiled-coil region" evidence="5">
    <location>
        <begin position="271"/>
        <end position="298"/>
    </location>
</feature>
<feature type="compositionally biased region" description="Pro residues" evidence="6">
    <location>
        <begin position="193"/>
        <end position="202"/>
    </location>
</feature>
<dbReference type="SUPFAM" id="SSF57997">
    <property type="entry name" value="Tropomyosin"/>
    <property type="match status" value="1"/>
</dbReference>
<evidence type="ECO:0000313" key="8">
    <source>
        <dbReference type="EMBL" id="KAJ4463026.1"/>
    </source>
</evidence>
<keyword evidence="2 4" id="KW-0863">Zinc-finger</keyword>
<gene>
    <name evidence="8" type="ORF">PAPYR_269</name>
</gene>
<feature type="coiled-coil region" evidence="5">
    <location>
        <begin position="74"/>
        <end position="108"/>
    </location>
</feature>
<keyword evidence="5" id="KW-0175">Coiled coil</keyword>
<accession>A0ABQ8UX38</accession>
<evidence type="ECO:0000256" key="5">
    <source>
        <dbReference type="SAM" id="Coils"/>
    </source>
</evidence>